<keyword evidence="3" id="KW-1185">Reference proteome</keyword>
<keyword evidence="1" id="KW-0812">Transmembrane</keyword>
<gene>
    <name evidence="2" type="ORF">BQ8794_330063</name>
</gene>
<evidence type="ECO:0000313" key="3">
    <source>
        <dbReference type="Proteomes" id="UP000188388"/>
    </source>
</evidence>
<name>A0A1R3VEU6_9HYPH</name>
<protein>
    <submittedName>
        <fullName evidence="2">Uncharacterized protein</fullName>
    </submittedName>
</protein>
<organism evidence="2 3">
    <name type="scientific">Mesorhizobium prunaredense</name>
    <dbReference type="NCBI Taxonomy" id="1631249"/>
    <lineage>
        <taxon>Bacteria</taxon>
        <taxon>Pseudomonadati</taxon>
        <taxon>Pseudomonadota</taxon>
        <taxon>Alphaproteobacteria</taxon>
        <taxon>Hyphomicrobiales</taxon>
        <taxon>Phyllobacteriaceae</taxon>
        <taxon>Mesorhizobium</taxon>
    </lineage>
</organism>
<dbReference type="Proteomes" id="UP000188388">
    <property type="component" value="Unassembled WGS sequence"/>
</dbReference>
<sequence length="83" mass="9545">MDRRWPNGTLSIKNIYRILIVHRSGRRKRCFVSSSVRLDWKGVPILIAKPHSSSLLKSNGILIPYFSQYGIFILFLGVRWGAS</sequence>
<keyword evidence="1" id="KW-0472">Membrane</keyword>
<evidence type="ECO:0000313" key="2">
    <source>
        <dbReference type="EMBL" id="SIT57352.1"/>
    </source>
</evidence>
<dbReference type="EMBL" id="FTPD01000027">
    <property type="protein sequence ID" value="SIT57352.1"/>
    <property type="molecule type" value="Genomic_DNA"/>
</dbReference>
<dbReference type="AlphaFoldDB" id="A0A1R3VEU6"/>
<evidence type="ECO:0000256" key="1">
    <source>
        <dbReference type="SAM" id="Phobius"/>
    </source>
</evidence>
<proteinExistence type="predicted"/>
<keyword evidence="1" id="KW-1133">Transmembrane helix</keyword>
<accession>A0A1R3VEU6</accession>
<reference evidence="3" key="1">
    <citation type="submission" date="2017-01" db="EMBL/GenBank/DDBJ databases">
        <authorList>
            <person name="Brunel B."/>
        </authorList>
    </citation>
    <scope>NUCLEOTIDE SEQUENCE [LARGE SCALE GENOMIC DNA]</scope>
</reference>
<feature type="transmembrane region" description="Helical" evidence="1">
    <location>
        <begin position="62"/>
        <end position="82"/>
    </location>
</feature>